<evidence type="ECO:0000256" key="7">
    <source>
        <dbReference type="ARBA" id="ARBA00023211"/>
    </source>
</evidence>
<evidence type="ECO:0000256" key="8">
    <source>
        <dbReference type="HAMAP-Rule" id="MF_01521"/>
    </source>
</evidence>
<evidence type="ECO:0000313" key="9">
    <source>
        <dbReference type="EMBL" id="ARO14976.1"/>
    </source>
</evidence>
<dbReference type="PANTHER" id="PTHR35529">
    <property type="entry name" value="MANGANESE EFFLUX PUMP MNTP-RELATED"/>
    <property type="match status" value="1"/>
</dbReference>
<dbReference type="Proteomes" id="UP000242447">
    <property type="component" value="Chromosome"/>
</dbReference>
<dbReference type="InterPro" id="IPR003810">
    <property type="entry name" value="Mntp/YtaF"/>
</dbReference>
<sequence length="187" mass="18881">MTPISIGVLAVSMSVDAFAASVGKGAALPRVSFGTALRTGLIFGVVEAITPLIGWVLGVAASQYIDAVDHWIAFALLGGVGAHMVWQALHHDDAASRADTALWATVLTAIGTSIDAMAIGVSLAFLNANIIVIALAIGCATMLMSTSGMLAGRLLGNRFGRVAEGLGGLALCGLGLMILIEHLSGAG</sequence>
<comment type="subcellular location">
    <subcellularLocation>
        <location evidence="8">Cell membrane</location>
        <topology evidence="8">Multi-pass membrane protein</topology>
    </subcellularLocation>
</comment>
<dbReference type="PANTHER" id="PTHR35529:SF1">
    <property type="entry name" value="MANGANESE EFFLUX PUMP MNTP-RELATED"/>
    <property type="match status" value="1"/>
</dbReference>
<evidence type="ECO:0000256" key="4">
    <source>
        <dbReference type="ARBA" id="ARBA00022989"/>
    </source>
</evidence>
<protein>
    <recommendedName>
        <fullName evidence="8">Putative manganese efflux pump MntP</fullName>
    </recommendedName>
</protein>
<evidence type="ECO:0000256" key="5">
    <source>
        <dbReference type="ARBA" id="ARBA00023065"/>
    </source>
</evidence>
<keyword evidence="5 8" id="KW-0406">Ion transport</keyword>
<evidence type="ECO:0000256" key="6">
    <source>
        <dbReference type="ARBA" id="ARBA00023136"/>
    </source>
</evidence>
<dbReference type="GO" id="GO:0005384">
    <property type="term" value="F:manganese ion transmembrane transporter activity"/>
    <property type="evidence" value="ECO:0007669"/>
    <property type="project" value="UniProtKB-UniRule"/>
</dbReference>
<evidence type="ECO:0000256" key="3">
    <source>
        <dbReference type="ARBA" id="ARBA00022692"/>
    </source>
</evidence>
<evidence type="ECO:0000256" key="1">
    <source>
        <dbReference type="ARBA" id="ARBA00022448"/>
    </source>
</evidence>
<dbReference type="InterPro" id="IPR022929">
    <property type="entry name" value="Put_MntP"/>
</dbReference>
<comment type="similarity">
    <text evidence="8">Belongs to the MntP (TC 9.B.29) family.</text>
</comment>
<dbReference type="Pfam" id="PF02659">
    <property type="entry name" value="Mntp"/>
    <property type="match status" value="1"/>
</dbReference>
<feature type="transmembrane region" description="Helical" evidence="8">
    <location>
        <begin position="162"/>
        <end position="180"/>
    </location>
</feature>
<name>A0A1W6P0D2_9RHOB</name>
<feature type="transmembrane region" description="Helical" evidence="8">
    <location>
        <begin position="40"/>
        <end position="65"/>
    </location>
</feature>
<evidence type="ECO:0000313" key="10">
    <source>
        <dbReference type="Proteomes" id="UP000242447"/>
    </source>
</evidence>
<feature type="transmembrane region" description="Helical" evidence="8">
    <location>
        <begin position="71"/>
        <end position="89"/>
    </location>
</feature>
<keyword evidence="3 8" id="KW-0812">Transmembrane</keyword>
<dbReference type="RefSeq" id="WP_085787323.1">
    <property type="nucleotide sequence ID" value="NZ_CP019937.1"/>
</dbReference>
<dbReference type="OrthoDB" id="9811590at2"/>
<keyword evidence="1 8" id="KW-0813">Transport</keyword>
<proteinExistence type="inferred from homology"/>
<keyword evidence="10" id="KW-1185">Reference proteome</keyword>
<dbReference type="HAMAP" id="MF_01521">
    <property type="entry name" value="MntP_pump"/>
    <property type="match status" value="1"/>
</dbReference>
<comment type="function">
    <text evidence="8">Probably functions as a manganese efflux pump.</text>
</comment>
<dbReference type="STRING" id="92947.BVG79_01632"/>
<dbReference type="KEGG" id="kro:BVG79_01632"/>
<feature type="transmembrane region" description="Helical" evidence="8">
    <location>
        <begin position="101"/>
        <end position="124"/>
    </location>
</feature>
<accession>A0A1W6P0D2</accession>
<dbReference type="EMBL" id="CP019937">
    <property type="protein sequence ID" value="ARO14976.1"/>
    <property type="molecule type" value="Genomic_DNA"/>
</dbReference>
<dbReference type="GO" id="GO:0005886">
    <property type="term" value="C:plasma membrane"/>
    <property type="evidence" value="ECO:0007669"/>
    <property type="project" value="UniProtKB-SubCell"/>
</dbReference>
<evidence type="ECO:0000256" key="2">
    <source>
        <dbReference type="ARBA" id="ARBA00022475"/>
    </source>
</evidence>
<keyword evidence="6 8" id="KW-0472">Membrane</keyword>
<keyword evidence="7 8" id="KW-0464">Manganese</keyword>
<dbReference type="AlphaFoldDB" id="A0A1W6P0D2"/>
<keyword evidence="4 8" id="KW-1133">Transmembrane helix</keyword>
<organism evidence="9 10">
    <name type="scientific">Ketogulonicigenium robustum</name>
    <dbReference type="NCBI Taxonomy" id="92947"/>
    <lineage>
        <taxon>Bacteria</taxon>
        <taxon>Pseudomonadati</taxon>
        <taxon>Pseudomonadota</taxon>
        <taxon>Alphaproteobacteria</taxon>
        <taxon>Rhodobacterales</taxon>
        <taxon>Roseobacteraceae</taxon>
        <taxon>Ketogulonicigenium</taxon>
    </lineage>
</organism>
<feature type="transmembrane region" description="Helical" evidence="8">
    <location>
        <begin position="130"/>
        <end position="150"/>
    </location>
</feature>
<reference evidence="9 10" key="1">
    <citation type="submission" date="2017-02" db="EMBL/GenBank/DDBJ databases">
        <title>Ketogulonicigenium robustum SPU B003 Genome sequencing and assembly.</title>
        <authorList>
            <person name="Li Y."/>
            <person name="Liu L."/>
            <person name="Wang C."/>
            <person name="Zhang M."/>
            <person name="Zhang T."/>
            <person name="Zhang Y."/>
        </authorList>
    </citation>
    <scope>NUCLEOTIDE SEQUENCE [LARGE SCALE GENOMIC DNA]</scope>
    <source>
        <strain evidence="9 10">SPU_B003</strain>
    </source>
</reference>
<feature type="transmembrane region" description="Helical" evidence="8">
    <location>
        <begin position="6"/>
        <end position="28"/>
    </location>
</feature>
<gene>
    <name evidence="8" type="primary">mntP</name>
    <name evidence="9" type="ORF">BVG79_01632</name>
</gene>
<keyword evidence="2 8" id="KW-1003">Cell membrane</keyword>